<dbReference type="CDD" id="cd24122">
    <property type="entry name" value="ASKHA_NBD_PanK-II_Pank1-like"/>
    <property type="match status" value="1"/>
</dbReference>
<dbReference type="Gene3D" id="1.20.1530.20">
    <property type="match status" value="1"/>
</dbReference>
<keyword evidence="10" id="KW-0418">Kinase</keyword>
<dbReference type="SUPFAM" id="SSF53067">
    <property type="entry name" value="Actin-like ATPase domain"/>
    <property type="match status" value="2"/>
</dbReference>
<dbReference type="AlphaFoldDB" id="A0AA39HCY2"/>
<evidence type="ECO:0000256" key="15">
    <source>
        <dbReference type="ARBA" id="ARBA00060870"/>
    </source>
</evidence>
<feature type="transmembrane region" description="Helical" evidence="16">
    <location>
        <begin position="247"/>
        <end position="270"/>
    </location>
</feature>
<comment type="caution">
    <text evidence="18">The sequence shown here is derived from an EMBL/GenBank/DDBJ whole genome shotgun (WGS) entry which is preliminary data.</text>
</comment>
<comment type="subcellular location">
    <subcellularLocation>
        <location evidence="3">Cytoplasm</location>
    </subcellularLocation>
    <subcellularLocation>
        <location evidence="2">Membrane</location>
        <topology evidence="2">Multi-pass membrane protein</topology>
    </subcellularLocation>
</comment>
<dbReference type="GO" id="GO:0005829">
    <property type="term" value="C:cytosol"/>
    <property type="evidence" value="ECO:0007669"/>
    <property type="project" value="TreeGrafter"/>
</dbReference>
<dbReference type="InterPro" id="IPR002657">
    <property type="entry name" value="BilAc:Na_symport/Acr3"/>
</dbReference>
<dbReference type="GO" id="GO:0005524">
    <property type="term" value="F:ATP binding"/>
    <property type="evidence" value="ECO:0007669"/>
    <property type="project" value="UniProtKB-KW"/>
</dbReference>
<dbReference type="EMBL" id="JAUCMV010000004">
    <property type="protein sequence ID" value="KAK0403553.1"/>
    <property type="molecule type" value="Genomic_DNA"/>
</dbReference>
<dbReference type="Proteomes" id="UP001175271">
    <property type="component" value="Unassembled WGS sequence"/>
</dbReference>
<feature type="transmembrane region" description="Helical" evidence="16">
    <location>
        <begin position="143"/>
        <end position="163"/>
    </location>
</feature>
<dbReference type="PANTHER" id="PTHR12280:SF30">
    <property type="entry name" value="FUMBLE"/>
    <property type="match status" value="1"/>
</dbReference>
<evidence type="ECO:0000256" key="7">
    <source>
        <dbReference type="ARBA" id="ARBA00022679"/>
    </source>
</evidence>
<gene>
    <name evidence="18" type="ORF">QR680_016991</name>
</gene>
<evidence type="ECO:0000256" key="5">
    <source>
        <dbReference type="ARBA" id="ARBA00012102"/>
    </source>
</evidence>
<dbReference type="PANTHER" id="PTHR12280">
    <property type="entry name" value="PANTOTHENATE KINASE"/>
    <property type="match status" value="1"/>
</dbReference>
<evidence type="ECO:0000256" key="12">
    <source>
        <dbReference type="ARBA" id="ARBA00022989"/>
    </source>
</evidence>
<evidence type="ECO:0000256" key="16">
    <source>
        <dbReference type="SAM" id="Phobius"/>
    </source>
</evidence>
<proteinExistence type="inferred from homology"/>
<evidence type="ECO:0000256" key="11">
    <source>
        <dbReference type="ARBA" id="ARBA00022840"/>
    </source>
</evidence>
<feature type="signal peptide" evidence="17">
    <location>
        <begin position="1"/>
        <end position="24"/>
    </location>
</feature>
<feature type="chain" id="PRO_5041447313" description="pantothenate kinase" evidence="17">
    <location>
        <begin position="25"/>
        <end position="959"/>
    </location>
</feature>
<keyword evidence="8 16" id="KW-0812">Transmembrane</keyword>
<feature type="transmembrane region" description="Helical" evidence="16">
    <location>
        <begin position="311"/>
        <end position="336"/>
    </location>
</feature>
<reference evidence="18" key="1">
    <citation type="submission" date="2023-06" db="EMBL/GenBank/DDBJ databases">
        <title>Genomic analysis of the entomopathogenic nematode Steinernema hermaphroditum.</title>
        <authorList>
            <person name="Schwarz E.M."/>
            <person name="Heppert J.K."/>
            <person name="Baniya A."/>
            <person name="Schwartz H.T."/>
            <person name="Tan C.-H."/>
            <person name="Antoshechkin I."/>
            <person name="Sternberg P.W."/>
            <person name="Goodrich-Blair H."/>
            <person name="Dillman A.R."/>
        </authorList>
    </citation>
    <scope>NUCLEOTIDE SEQUENCE</scope>
    <source>
        <strain evidence="18">PS9179</strain>
        <tissue evidence="18">Whole animal</tissue>
    </source>
</reference>
<evidence type="ECO:0000256" key="2">
    <source>
        <dbReference type="ARBA" id="ARBA00004141"/>
    </source>
</evidence>
<keyword evidence="11" id="KW-0067">ATP-binding</keyword>
<evidence type="ECO:0000256" key="9">
    <source>
        <dbReference type="ARBA" id="ARBA00022741"/>
    </source>
</evidence>
<keyword evidence="12 16" id="KW-1133">Transmembrane helix</keyword>
<comment type="catalytic activity">
    <reaction evidence="1">
        <text>(R)-pantothenate + ATP = (R)-4'-phosphopantothenate + ADP + H(+)</text>
        <dbReference type="Rhea" id="RHEA:16373"/>
        <dbReference type="ChEBI" id="CHEBI:10986"/>
        <dbReference type="ChEBI" id="CHEBI:15378"/>
        <dbReference type="ChEBI" id="CHEBI:29032"/>
        <dbReference type="ChEBI" id="CHEBI:30616"/>
        <dbReference type="ChEBI" id="CHEBI:456216"/>
        <dbReference type="EC" id="2.7.1.33"/>
    </reaction>
</comment>
<feature type="transmembrane region" description="Helical" evidence="16">
    <location>
        <begin position="375"/>
        <end position="396"/>
    </location>
</feature>
<name>A0AA39HCY2_9BILA</name>
<dbReference type="GO" id="GO:0016020">
    <property type="term" value="C:membrane"/>
    <property type="evidence" value="ECO:0007669"/>
    <property type="project" value="UniProtKB-SubCell"/>
</dbReference>
<keyword evidence="7" id="KW-0808">Transferase</keyword>
<evidence type="ECO:0000256" key="13">
    <source>
        <dbReference type="ARBA" id="ARBA00022993"/>
    </source>
</evidence>
<dbReference type="EC" id="2.7.1.33" evidence="5"/>
<dbReference type="Gene3D" id="3.30.420.510">
    <property type="match status" value="1"/>
</dbReference>
<evidence type="ECO:0000256" key="1">
    <source>
        <dbReference type="ARBA" id="ARBA00001206"/>
    </source>
</evidence>
<keyword evidence="14 16" id="KW-0472">Membrane</keyword>
<evidence type="ECO:0000256" key="6">
    <source>
        <dbReference type="ARBA" id="ARBA00022490"/>
    </source>
</evidence>
<dbReference type="Gene3D" id="3.30.420.40">
    <property type="match status" value="1"/>
</dbReference>
<evidence type="ECO:0000256" key="17">
    <source>
        <dbReference type="SAM" id="SignalP"/>
    </source>
</evidence>
<evidence type="ECO:0000256" key="4">
    <source>
        <dbReference type="ARBA" id="ARBA00005225"/>
    </source>
</evidence>
<keyword evidence="19" id="KW-1185">Reference proteome</keyword>
<evidence type="ECO:0000313" key="19">
    <source>
        <dbReference type="Proteomes" id="UP001175271"/>
    </source>
</evidence>
<dbReference type="FunFam" id="3.30.420.40:FF:000025">
    <property type="entry name" value="pantothenate kinase 2, mitochondrial"/>
    <property type="match status" value="1"/>
</dbReference>
<keyword evidence="13" id="KW-0173">Coenzyme A biosynthesis</keyword>
<organism evidence="18 19">
    <name type="scientific">Steinernema hermaphroditum</name>
    <dbReference type="NCBI Taxonomy" id="289476"/>
    <lineage>
        <taxon>Eukaryota</taxon>
        <taxon>Metazoa</taxon>
        <taxon>Ecdysozoa</taxon>
        <taxon>Nematoda</taxon>
        <taxon>Chromadorea</taxon>
        <taxon>Rhabditida</taxon>
        <taxon>Tylenchina</taxon>
        <taxon>Panagrolaimomorpha</taxon>
        <taxon>Strongyloidoidea</taxon>
        <taxon>Steinernematidae</taxon>
        <taxon>Steinernema</taxon>
    </lineage>
</organism>
<dbReference type="InterPro" id="IPR004567">
    <property type="entry name" value="Type_II_PanK"/>
</dbReference>
<evidence type="ECO:0000256" key="3">
    <source>
        <dbReference type="ARBA" id="ARBA00004496"/>
    </source>
</evidence>
<keyword evidence="17" id="KW-0732">Signal</keyword>
<comment type="pathway">
    <text evidence="4">Cofactor biosynthesis; coenzyme A biosynthesis; CoA from (R)-pantothenate: step 1/5.</text>
</comment>
<dbReference type="Pfam" id="PF03630">
    <property type="entry name" value="Fumble"/>
    <property type="match status" value="1"/>
</dbReference>
<protein>
    <recommendedName>
        <fullName evidence="5">pantothenate kinase</fullName>
        <ecNumber evidence="5">2.7.1.33</ecNumber>
    </recommendedName>
</protein>
<keyword evidence="6" id="KW-0963">Cytoplasm</keyword>
<keyword evidence="9" id="KW-0547">Nucleotide-binding</keyword>
<dbReference type="GO" id="GO:0004594">
    <property type="term" value="F:pantothenate kinase activity"/>
    <property type="evidence" value="ECO:0007669"/>
    <property type="project" value="UniProtKB-EC"/>
</dbReference>
<evidence type="ECO:0000256" key="10">
    <source>
        <dbReference type="ARBA" id="ARBA00022777"/>
    </source>
</evidence>
<dbReference type="InterPro" id="IPR038770">
    <property type="entry name" value="Na+/solute_symporter_sf"/>
</dbReference>
<evidence type="ECO:0000256" key="8">
    <source>
        <dbReference type="ARBA" id="ARBA00022692"/>
    </source>
</evidence>
<sequence length="959" mass="105875">MSKMEVRRHLVVLLPLLFLGLSEGTEALTSRCAFDLIDFDPATRATLDFRVVDVTFKARQGLPTGGEVRAFCKETYPQICEVMEVTSDGILDLNENSNFSSTLHISIRGEFLGITELLLECDGEPLELPEYTVRVTRSEHEDYMMGIFNTLAGAFIIFINFLLGTQLEVERIKRIVKFPVGPLTSICVQFLVMPLFGFALAKLIIPDNHKALQLSLFAAACSPGGGKSSFWTIIFDGNLDLSVTMTFTQTVIAIGMMPLWLKFLLGPYFFTERLQIPIEHLCLALGGLIGPVTIGMIAISFNKHLVERLNFVIKAITWCGTVFFTAFAIYVNWYAFFLFKPYVVICACALPWTGYLIAFAVALLARQRHRERITIAIETGVQNLAISALLIITAFPEPERDLALVMTFAIVLVTDKPLILLYGFGWLRRKFCRPTVHQSASQVPINAVMIADGPMKFIDDGASVKTIADRPPTESPAYICIEKRDFPVPPHKPRPFSAMRSKRLDSFLGSAKMAEGTPSSKVRLIVGGDENASDGIVDGTAESSAVRPSIRLRSLSLSVPPMPWFGLDIGGTLTKLVYFEPLDTNEYIDSEEELVRSRVIQRYLTTNKAYGETGIRDDHLQLSDVEINGRLGNIHFIRFPTERMPSFISLAKDKGFAHMSSTVCATGGGATKYAKNTETELNMHFHKADELESLIKGIEFIAAANPDECYYYDNPLDDEKCRKVIWRWSSGRCSSSDLEAQNEEPQDGLQYPYVVVNIGSGVSVLAVRGHNDFQRVSGSSIGGGFFQGLCCLLCKCATFEEAIELASKGDNQNVDKLVRDIYGGDYGEIGLSGDTVAASFGKICSMKERDSVRPADLARSALVTTTNNIGSIALNAANQCNIDRIVFVGNFLRVNPIAARLLSNAMNFWSRGTKKALFLVHEGYFGAVGCLDRLVAVTEMRRAQRAAAAQQAGHTAEKL</sequence>
<comment type="similarity">
    <text evidence="15">Belongs to the type II pantothenate kinase family.</text>
</comment>
<dbReference type="InterPro" id="IPR043129">
    <property type="entry name" value="ATPase_NBD"/>
</dbReference>
<feature type="transmembrane region" description="Helical" evidence="16">
    <location>
        <begin position="402"/>
        <end position="424"/>
    </location>
</feature>
<feature type="transmembrane region" description="Helical" evidence="16">
    <location>
        <begin position="276"/>
        <end position="299"/>
    </location>
</feature>
<dbReference type="GO" id="GO:0015937">
    <property type="term" value="P:coenzyme A biosynthetic process"/>
    <property type="evidence" value="ECO:0007669"/>
    <property type="project" value="UniProtKB-KW"/>
</dbReference>
<evidence type="ECO:0000313" key="18">
    <source>
        <dbReference type="EMBL" id="KAK0403553.1"/>
    </source>
</evidence>
<feature type="transmembrane region" description="Helical" evidence="16">
    <location>
        <begin position="342"/>
        <end position="363"/>
    </location>
</feature>
<feature type="transmembrane region" description="Helical" evidence="16">
    <location>
        <begin position="183"/>
        <end position="205"/>
    </location>
</feature>
<evidence type="ECO:0000256" key="14">
    <source>
        <dbReference type="ARBA" id="ARBA00023136"/>
    </source>
</evidence>
<feature type="transmembrane region" description="Helical" evidence="16">
    <location>
        <begin position="211"/>
        <end position="235"/>
    </location>
</feature>
<dbReference type="GO" id="GO:0005634">
    <property type="term" value="C:nucleus"/>
    <property type="evidence" value="ECO:0007669"/>
    <property type="project" value="TreeGrafter"/>
</dbReference>
<dbReference type="Pfam" id="PF01758">
    <property type="entry name" value="SBF"/>
    <property type="match status" value="1"/>
</dbReference>
<accession>A0AA39HCY2</accession>
<dbReference type="NCBIfam" id="TIGR00555">
    <property type="entry name" value="panK_eukar"/>
    <property type="match status" value="1"/>
</dbReference>